<evidence type="ECO:0000256" key="1">
    <source>
        <dbReference type="ARBA" id="ARBA00005356"/>
    </source>
</evidence>
<reference evidence="3 4" key="1">
    <citation type="submission" date="2019-09" db="EMBL/GenBank/DDBJ databases">
        <authorList>
            <person name="Raiko M."/>
            <person name="Komissarov A."/>
            <person name="Rhodes A."/>
            <person name="Kliver S."/>
            <person name="Lim-Fong G."/>
            <person name="Kwan J."/>
            <person name="O'Brien S.J."/>
            <person name="Lopez J.V."/>
        </authorList>
    </citation>
    <scope>NUCLEOTIDE SEQUENCE [LARGE SCALE GENOMIC DNA]</scope>
    <source>
        <strain evidence="3">Kwan_BN1</strain>
    </source>
</reference>
<dbReference type="GO" id="GO:0071986">
    <property type="term" value="C:Ragulator complex"/>
    <property type="evidence" value="ECO:0007669"/>
    <property type="project" value="TreeGrafter"/>
</dbReference>
<dbReference type="GO" id="GO:0032008">
    <property type="term" value="P:positive regulation of TOR signaling"/>
    <property type="evidence" value="ECO:0007669"/>
    <property type="project" value="TreeGrafter"/>
</dbReference>
<comment type="caution">
    <text evidence="3">The sequence shown here is derived from an EMBL/GenBank/DDBJ whole genome shotgun (WGS) entry which is preliminary data.</text>
</comment>
<name>A0A7J7JFZ9_BUGNE</name>
<dbReference type="PANTHER" id="PTHR13378:SF1">
    <property type="entry name" value="RAGULATOR COMPLEX PROTEIN LAMTOR3"/>
    <property type="match status" value="1"/>
</dbReference>
<dbReference type="OrthoDB" id="343907at2759"/>
<dbReference type="Pfam" id="PF08923">
    <property type="entry name" value="MAPKK1_Int"/>
    <property type="match status" value="1"/>
</dbReference>
<proteinExistence type="inferred from homology"/>
<dbReference type="GO" id="GO:0071230">
    <property type="term" value="P:cellular response to amino acid stimulus"/>
    <property type="evidence" value="ECO:0007669"/>
    <property type="project" value="TreeGrafter"/>
</dbReference>
<dbReference type="SUPFAM" id="SSF103196">
    <property type="entry name" value="Roadblock/LC7 domain"/>
    <property type="match status" value="1"/>
</dbReference>
<evidence type="ECO:0008006" key="5">
    <source>
        <dbReference type="Google" id="ProtNLM"/>
    </source>
</evidence>
<dbReference type="SMART" id="SM01278">
    <property type="entry name" value="MAPKK1_Int"/>
    <property type="match status" value="1"/>
</dbReference>
<protein>
    <recommendedName>
        <fullName evidence="5">LAMTOR3</fullName>
    </recommendedName>
</protein>
<accession>A0A7J7JFZ9</accession>
<keyword evidence="4" id="KW-1185">Reference proteome</keyword>
<dbReference type="Gene3D" id="3.30.450.30">
    <property type="entry name" value="Dynein light chain 2a, cytoplasmic"/>
    <property type="match status" value="1"/>
</dbReference>
<sequence length="146" mass="16738">MKDASAHQEVKLTEFVANQVRENKDLLGVVITDRDGVPIVQDWSNSDRELQNRFLQNRQFVASYSSISEQANRLGIGTSDLFIASYSHYQVLQFNELSSHRCLVTLFIKADSNIGVFIGQRDTWKQMTEMIDKQVMRSGRHEQTLA</sequence>
<evidence type="ECO:0000313" key="3">
    <source>
        <dbReference type="EMBL" id="KAF6024753.1"/>
    </source>
</evidence>
<reference evidence="3 4" key="2">
    <citation type="submission" date="2020-06" db="EMBL/GenBank/DDBJ databases">
        <title>Draft genome of Bugula neritina, a colonial animal packing powerful symbionts and potential medicines.</title>
        <authorList>
            <person name="Rayko M."/>
        </authorList>
    </citation>
    <scope>NUCLEOTIDE SEQUENCE [LARGE SCALE GENOMIC DNA]</scope>
    <source>
        <strain evidence="3">Kwan_BN1</strain>
    </source>
</reference>
<comment type="similarity">
    <text evidence="1">Belongs to the LAMTOR3 family.</text>
</comment>
<dbReference type="Proteomes" id="UP000593567">
    <property type="component" value="Unassembled WGS sequence"/>
</dbReference>
<dbReference type="EMBL" id="VXIV02002538">
    <property type="protein sequence ID" value="KAF6024753.1"/>
    <property type="molecule type" value="Genomic_DNA"/>
</dbReference>
<organism evidence="3 4">
    <name type="scientific">Bugula neritina</name>
    <name type="common">Brown bryozoan</name>
    <name type="synonym">Sertularia neritina</name>
    <dbReference type="NCBI Taxonomy" id="10212"/>
    <lineage>
        <taxon>Eukaryota</taxon>
        <taxon>Metazoa</taxon>
        <taxon>Spiralia</taxon>
        <taxon>Lophotrochozoa</taxon>
        <taxon>Bryozoa</taxon>
        <taxon>Gymnolaemata</taxon>
        <taxon>Cheilostomatida</taxon>
        <taxon>Flustrina</taxon>
        <taxon>Buguloidea</taxon>
        <taxon>Bugulidae</taxon>
        <taxon>Bugula</taxon>
    </lineage>
</organism>
<dbReference type="PANTHER" id="PTHR13378">
    <property type="entry name" value="REGULATOR COMPLEX PROTEIN LAMTOR3"/>
    <property type="match status" value="1"/>
</dbReference>
<dbReference type="InterPro" id="IPR015019">
    <property type="entry name" value="LAMTOR3"/>
</dbReference>
<gene>
    <name evidence="3" type="ORF">EB796_016936</name>
    <name evidence="2" type="ORF">EB796_023235</name>
</gene>
<evidence type="ECO:0000313" key="2">
    <source>
        <dbReference type="EMBL" id="KAF6018462.1"/>
    </source>
</evidence>
<evidence type="ECO:0000313" key="4">
    <source>
        <dbReference type="Proteomes" id="UP000593567"/>
    </source>
</evidence>
<dbReference type="AlphaFoldDB" id="A0A7J7JFZ9"/>
<dbReference type="EMBL" id="VXIV02003309">
    <property type="protein sequence ID" value="KAF6018462.1"/>
    <property type="molecule type" value="Genomic_DNA"/>
</dbReference>